<comment type="caution">
    <text evidence="1">The sequence shown here is derived from an EMBL/GenBank/DDBJ whole genome shotgun (WGS) entry which is preliminary data.</text>
</comment>
<sequence length="53" mass="6386">MNILVWNEFRHETYRTYHHPQIRKVIANAAKWVAPVDGPRLQFGKMEPLEQIR</sequence>
<gene>
    <name evidence="1" type="ORF">GQF01_32780</name>
</gene>
<name>A0A6L8VB71_9BACL</name>
<dbReference type="Gene3D" id="3.40.50.880">
    <property type="match status" value="1"/>
</dbReference>
<dbReference type="AlphaFoldDB" id="A0A6L8VB71"/>
<dbReference type="Proteomes" id="UP000481087">
    <property type="component" value="Unassembled WGS sequence"/>
</dbReference>
<dbReference type="EMBL" id="WTUZ01000040">
    <property type="protein sequence ID" value="MZQ86896.1"/>
    <property type="molecule type" value="Genomic_DNA"/>
</dbReference>
<reference evidence="1 2" key="1">
    <citation type="submission" date="2019-12" db="EMBL/GenBank/DDBJ databases">
        <title>Paenibacillus sp. nov. sp. isolated from soil.</title>
        <authorList>
            <person name="Kim J."/>
            <person name="Jeong S.E."/>
            <person name="Jung H.S."/>
            <person name="Jeon C.O."/>
        </authorList>
    </citation>
    <scope>NUCLEOTIDE SEQUENCE [LARGE SCALE GENOMIC DNA]</scope>
    <source>
        <strain evidence="1 2">5J-6</strain>
    </source>
</reference>
<evidence type="ECO:0000313" key="1">
    <source>
        <dbReference type="EMBL" id="MZQ86896.1"/>
    </source>
</evidence>
<proteinExistence type="predicted"/>
<dbReference type="InterPro" id="IPR029062">
    <property type="entry name" value="Class_I_gatase-like"/>
</dbReference>
<accession>A0A6L8VB71</accession>
<evidence type="ECO:0000313" key="2">
    <source>
        <dbReference type="Proteomes" id="UP000481087"/>
    </source>
</evidence>
<keyword evidence="2" id="KW-1185">Reference proteome</keyword>
<protein>
    <submittedName>
        <fullName evidence="1">Uncharacterized protein</fullName>
    </submittedName>
</protein>
<dbReference type="RefSeq" id="WP_161411383.1">
    <property type="nucleotide sequence ID" value="NZ_WTUZ01000040.1"/>
</dbReference>
<organism evidence="1 2">
    <name type="scientific">Paenibacillus silvestris</name>
    <dbReference type="NCBI Taxonomy" id="2606219"/>
    <lineage>
        <taxon>Bacteria</taxon>
        <taxon>Bacillati</taxon>
        <taxon>Bacillota</taxon>
        <taxon>Bacilli</taxon>
        <taxon>Bacillales</taxon>
        <taxon>Paenibacillaceae</taxon>
        <taxon>Paenibacillus</taxon>
    </lineage>
</organism>